<evidence type="ECO:0000313" key="1">
    <source>
        <dbReference type="EMBL" id="KAJ7394589.1"/>
    </source>
</evidence>
<keyword evidence="2" id="KW-1185">Reference proteome</keyword>
<name>A0A9X0DE22_9CNID</name>
<proteinExistence type="predicted"/>
<accession>A0A9X0DE22</accession>
<dbReference type="OrthoDB" id="5984446at2759"/>
<protein>
    <submittedName>
        <fullName evidence="1">Uncharacterized protein</fullName>
    </submittedName>
</protein>
<gene>
    <name evidence="1" type="ORF">OS493_000407</name>
</gene>
<dbReference type="AlphaFoldDB" id="A0A9X0DE22"/>
<evidence type="ECO:0000313" key="2">
    <source>
        <dbReference type="Proteomes" id="UP001163046"/>
    </source>
</evidence>
<dbReference type="EMBL" id="MU825396">
    <property type="protein sequence ID" value="KAJ7394589.1"/>
    <property type="molecule type" value="Genomic_DNA"/>
</dbReference>
<comment type="caution">
    <text evidence="1">The sequence shown here is derived from an EMBL/GenBank/DDBJ whole genome shotgun (WGS) entry which is preliminary data.</text>
</comment>
<dbReference type="Proteomes" id="UP001163046">
    <property type="component" value="Unassembled WGS sequence"/>
</dbReference>
<reference evidence="1" key="1">
    <citation type="submission" date="2023-01" db="EMBL/GenBank/DDBJ databases">
        <title>Genome assembly of the deep-sea coral Lophelia pertusa.</title>
        <authorList>
            <person name="Herrera S."/>
            <person name="Cordes E."/>
        </authorList>
    </citation>
    <scope>NUCLEOTIDE SEQUENCE</scope>
    <source>
        <strain evidence="1">USNM1676648</strain>
        <tissue evidence="1">Polyp</tissue>
    </source>
</reference>
<sequence>MVQSGVKLNGEICGSVCGIFWNLTVLSFENNDTVNPQNKSKKFNSEPSIRYKRKTVEEHSSHHQHIAAIEAELLRRVSVFHHQVNYREQSKRTFITKPLACYTGLRRKNWQIASPDDEQDALSMPGHKGVQVPSTEQLLEDGSVGKAVQYATSIPQMLSPQQFDTPKFLLFLTK</sequence>
<organism evidence="1 2">
    <name type="scientific">Desmophyllum pertusum</name>
    <dbReference type="NCBI Taxonomy" id="174260"/>
    <lineage>
        <taxon>Eukaryota</taxon>
        <taxon>Metazoa</taxon>
        <taxon>Cnidaria</taxon>
        <taxon>Anthozoa</taxon>
        <taxon>Hexacorallia</taxon>
        <taxon>Scleractinia</taxon>
        <taxon>Caryophylliina</taxon>
        <taxon>Caryophylliidae</taxon>
        <taxon>Desmophyllum</taxon>
    </lineage>
</organism>